<dbReference type="Pfam" id="PF00226">
    <property type="entry name" value="DnaJ"/>
    <property type="match status" value="1"/>
</dbReference>
<gene>
    <name evidence="3" type="ORF">ACHAWO_010495</name>
</gene>
<proteinExistence type="predicted"/>
<dbReference type="PANTHER" id="PTHR43948:SF10">
    <property type="entry name" value="MRJ, ISOFORM E"/>
    <property type="match status" value="1"/>
</dbReference>
<dbReference type="Proteomes" id="UP001530400">
    <property type="component" value="Unassembled WGS sequence"/>
</dbReference>
<dbReference type="SUPFAM" id="SSF46565">
    <property type="entry name" value="Chaperone J-domain"/>
    <property type="match status" value="1"/>
</dbReference>
<dbReference type="PROSITE" id="PS00636">
    <property type="entry name" value="DNAJ_1"/>
    <property type="match status" value="1"/>
</dbReference>
<dbReference type="AlphaFoldDB" id="A0ABD3QDK9"/>
<reference evidence="3 4" key="1">
    <citation type="submission" date="2024-10" db="EMBL/GenBank/DDBJ databases">
        <title>Updated reference genomes for cyclostephanoid diatoms.</title>
        <authorList>
            <person name="Roberts W.R."/>
            <person name="Alverson A.J."/>
        </authorList>
    </citation>
    <scope>NUCLEOTIDE SEQUENCE [LARGE SCALE GENOMIC DNA]</scope>
    <source>
        <strain evidence="3 4">AJA010-31</strain>
    </source>
</reference>
<dbReference type="PRINTS" id="PR00625">
    <property type="entry name" value="JDOMAIN"/>
</dbReference>
<dbReference type="EMBL" id="JALLPJ020000299">
    <property type="protein sequence ID" value="KAL3796215.1"/>
    <property type="molecule type" value="Genomic_DNA"/>
</dbReference>
<evidence type="ECO:0000313" key="4">
    <source>
        <dbReference type="Proteomes" id="UP001530400"/>
    </source>
</evidence>
<dbReference type="InterPro" id="IPR018253">
    <property type="entry name" value="DnaJ_domain_CS"/>
</dbReference>
<feature type="region of interest" description="Disordered" evidence="1">
    <location>
        <begin position="82"/>
        <end position="107"/>
    </location>
</feature>
<evidence type="ECO:0000256" key="1">
    <source>
        <dbReference type="SAM" id="MobiDB-lite"/>
    </source>
</evidence>
<feature type="compositionally biased region" description="Gly residues" evidence="1">
    <location>
        <begin position="87"/>
        <end position="107"/>
    </location>
</feature>
<dbReference type="InterPro" id="IPR001623">
    <property type="entry name" value="DnaJ_domain"/>
</dbReference>
<name>A0ABD3QDK9_9STRA</name>
<dbReference type="CDD" id="cd06257">
    <property type="entry name" value="DnaJ"/>
    <property type="match status" value="1"/>
</dbReference>
<dbReference type="PANTHER" id="PTHR43948">
    <property type="entry name" value="DNAJ HOMOLOG SUBFAMILY B"/>
    <property type="match status" value="1"/>
</dbReference>
<keyword evidence="4" id="KW-1185">Reference proteome</keyword>
<feature type="domain" description="J" evidence="2">
    <location>
        <begin position="10"/>
        <end position="75"/>
    </location>
</feature>
<dbReference type="SMART" id="SM00271">
    <property type="entry name" value="DnaJ"/>
    <property type="match status" value="1"/>
</dbReference>
<evidence type="ECO:0000259" key="2">
    <source>
        <dbReference type="PROSITE" id="PS50076"/>
    </source>
</evidence>
<sequence>MGAPNLNSSDYYEILGCPRSASDAELKKAYRKLAVKWHPDKNPDNEEATKNFQKVSEAFATLSDPKKRQMYDQYGEEGARAADQMGENGGGGFPGGFGGFGGGRPGGGVQHMSQEEAAEFFAHAFGGGDPFGGMFGGMGGMGGMSGPSIRFQSSRGGGFGGMGGDPFMDMLGGLGGGMSGMGGQRGGMAGMRQQSMPTMATKQYDVIPNGTIVSLKGLVNAAIHNGDRGVIKQYIPTSKRYVVELEDEDETLSVRPENLLQHVHVKIHDIQSQPELNEQTGTIITWCPNKGRYNIYIANMTKVVSLKPGNVILENGTVARVEGLTGKPEMNGKWGTIKNWVKESNKYDVQLSPSQIIRVKVENMIL</sequence>
<protein>
    <recommendedName>
        <fullName evidence="2">J domain-containing protein</fullName>
    </recommendedName>
</protein>
<dbReference type="Gene3D" id="1.10.287.110">
    <property type="entry name" value="DnaJ domain"/>
    <property type="match status" value="1"/>
</dbReference>
<evidence type="ECO:0000313" key="3">
    <source>
        <dbReference type="EMBL" id="KAL3796215.1"/>
    </source>
</evidence>
<comment type="caution">
    <text evidence="3">The sequence shown here is derived from an EMBL/GenBank/DDBJ whole genome shotgun (WGS) entry which is preliminary data.</text>
</comment>
<dbReference type="InterPro" id="IPR036869">
    <property type="entry name" value="J_dom_sf"/>
</dbReference>
<dbReference type="PROSITE" id="PS50076">
    <property type="entry name" value="DNAJ_2"/>
    <property type="match status" value="1"/>
</dbReference>
<accession>A0ABD3QDK9</accession>
<organism evidence="3 4">
    <name type="scientific">Cyclotella atomus</name>
    <dbReference type="NCBI Taxonomy" id="382360"/>
    <lineage>
        <taxon>Eukaryota</taxon>
        <taxon>Sar</taxon>
        <taxon>Stramenopiles</taxon>
        <taxon>Ochrophyta</taxon>
        <taxon>Bacillariophyta</taxon>
        <taxon>Coscinodiscophyceae</taxon>
        <taxon>Thalassiosirophycidae</taxon>
        <taxon>Stephanodiscales</taxon>
        <taxon>Stephanodiscaceae</taxon>
        <taxon>Cyclotella</taxon>
    </lineage>
</organism>